<keyword evidence="3 7" id="KW-0808">Transferase</keyword>
<evidence type="ECO:0000313" key="8">
    <source>
        <dbReference type="Proteomes" id="UP000184164"/>
    </source>
</evidence>
<feature type="domain" description="N-acetyltransferase" evidence="6">
    <location>
        <begin position="92"/>
        <end position="156"/>
    </location>
</feature>
<dbReference type="Gene3D" id="3.40.630.30">
    <property type="match status" value="1"/>
</dbReference>
<evidence type="ECO:0000259" key="6">
    <source>
        <dbReference type="Pfam" id="PF13508"/>
    </source>
</evidence>
<evidence type="ECO:0000256" key="2">
    <source>
        <dbReference type="ARBA" id="ARBA00022649"/>
    </source>
</evidence>
<evidence type="ECO:0000256" key="4">
    <source>
        <dbReference type="ARBA" id="ARBA00023315"/>
    </source>
</evidence>
<sequence>MITILLSQIQNNMIELLDKKHNRKEFDCGKELLNNYLKNQAGQDVKRKLSACFVLVDNETNLIQGFYTLSNYSIPLSSFSEQIRKKLSKSYKSIPTTLLGRLAIDKKYQGKGIGKILLIDALKRCYHISTEIGSFGIVVDPIDNEAKNFYEKYDFIELPDSKKMFIATKTLKELFD</sequence>
<protein>
    <submittedName>
        <fullName evidence="7">Acetyltransferase (GNAT) domain-containing protein</fullName>
    </submittedName>
</protein>
<proteinExistence type="predicted"/>
<keyword evidence="1" id="KW-0678">Repressor</keyword>
<name>A0A1M4VJI7_9BACT</name>
<comment type="catalytic activity">
    <reaction evidence="5">
        <text>glycyl-tRNA(Gly) + acetyl-CoA = N-acetylglycyl-tRNA(Gly) + CoA + H(+)</text>
        <dbReference type="Rhea" id="RHEA:81867"/>
        <dbReference type="Rhea" id="RHEA-COMP:9683"/>
        <dbReference type="Rhea" id="RHEA-COMP:19766"/>
        <dbReference type="ChEBI" id="CHEBI:15378"/>
        <dbReference type="ChEBI" id="CHEBI:57287"/>
        <dbReference type="ChEBI" id="CHEBI:57288"/>
        <dbReference type="ChEBI" id="CHEBI:78522"/>
        <dbReference type="ChEBI" id="CHEBI:232036"/>
    </reaction>
</comment>
<dbReference type="CDD" id="cd04301">
    <property type="entry name" value="NAT_SF"/>
    <property type="match status" value="1"/>
</dbReference>
<evidence type="ECO:0000256" key="5">
    <source>
        <dbReference type="ARBA" id="ARBA00049880"/>
    </source>
</evidence>
<keyword evidence="4" id="KW-0012">Acyltransferase</keyword>
<evidence type="ECO:0000313" key="7">
    <source>
        <dbReference type="EMBL" id="SHE69144.1"/>
    </source>
</evidence>
<reference evidence="7 8" key="1">
    <citation type="submission" date="2016-11" db="EMBL/GenBank/DDBJ databases">
        <authorList>
            <person name="Jaros S."/>
            <person name="Januszkiewicz K."/>
            <person name="Wedrychowicz H."/>
        </authorList>
    </citation>
    <scope>NUCLEOTIDE SEQUENCE [LARGE SCALE GENOMIC DNA]</scope>
    <source>
        <strain evidence="7 8">DSM 26910</strain>
    </source>
</reference>
<dbReference type="STRING" id="1484053.SAMN05444274_102120"/>
<dbReference type="SUPFAM" id="SSF55729">
    <property type="entry name" value="Acyl-CoA N-acyltransferases (Nat)"/>
    <property type="match status" value="1"/>
</dbReference>
<dbReference type="RefSeq" id="WP_245820167.1">
    <property type="nucleotide sequence ID" value="NZ_FQUM01000002.1"/>
</dbReference>
<evidence type="ECO:0000256" key="3">
    <source>
        <dbReference type="ARBA" id="ARBA00022679"/>
    </source>
</evidence>
<dbReference type="InterPro" id="IPR016181">
    <property type="entry name" value="Acyl_CoA_acyltransferase"/>
</dbReference>
<evidence type="ECO:0000256" key="1">
    <source>
        <dbReference type="ARBA" id="ARBA00022491"/>
    </source>
</evidence>
<dbReference type="AlphaFoldDB" id="A0A1M4VJI7"/>
<keyword evidence="2" id="KW-1277">Toxin-antitoxin system</keyword>
<dbReference type="EMBL" id="FQUM01000002">
    <property type="protein sequence ID" value="SHE69144.1"/>
    <property type="molecule type" value="Genomic_DNA"/>
</dbReference>
<dbReference type="InterPro" id="IPR000182">
    <property type="entry name" value="GNAT_dom"/>
</dbReference>
<dbReference type="PANTHER" id="PTHR36449:SF1">
    <property type="entry name" value="ACETYLTRANSFERASE"/>
    <property type="match status" value="1"/>
</dbReference>
<dbReference type="PANTHER" id="PTHR36449">
    <property type="entry name" value="ACETYLTRANSFERASE-RELATED"/>
    <property type="match status" value="1"/>
</dbReference>
<accession>A0A1M4VJI7</accession>
<keyword evidence="8" id="KW-1185">Reference proteome</keyword>
<gene>
    <name evidence="7" type="ORF">SAMN05444274_102120</name>
</gene>
<dbReference type="GO" id="GO:0016747">
    <property type="term" value="F:acyltransferase activity, transferring groups other than amino-acyl groups"/>
    <property type="evidence" value="ECO:0007669"/>
    <property type="project" value="InterPro"/>
</dbReference>
<organism evidence="7 8">
    <name type="scientific">Mariniphaga anaerophila</name>
    <dbReference type="NCBI Taxonomy" id="1484053"/>
    <lineage>
        <taxon>Bacteria</taxon>
        <taxon>Pseudomonadati</taxon>
        <taxon>Bacteroidota</taxon>
        <taxon>Bacteroidia</taxon>
        <taxon>Marinilabiliales</taxon>
        <taxon>Prolixibacteraceae</taxon>
        <taxon>Mariniphaga</taxon>
    </lineage>
</organism>
<dbReference type="Proteomes" id="UP000184164">
    <property type="component" value="Unassembled WGS sequence"/>
</dbReference>
<dbReference type="Pfam" id="PF13508">
    <property type="entry name" value="Acetyltransf_7"/>
    <property type="match status" value="1"/>
</dbReference>